<gene>
    <name evidence="2" type="ORF">H0185_18075</name>
</gene>
<dbReference type="Pfam" id="PF13022">
    <property type="entry name" value="HTH_Tnp_1_2"/>
    <property type="match status" value="1"/>
</dbReference>
<dbReference type="RefSeq" id="WP_221874900.1">
    <property type="nucleotide sequence ID" value="NZ_JACWFH010000026.1"/>
</dbReference>
<evidence type="ECO:0000259" key="1">
    <source>
        <dbReference type="Pfam" id="PF13022"/>
    </source>
</evidence>
<dbReference type="Proteomes" id="UP000769780">
    <property type="component" value="Unassembled WGS sequence"/>
</dbReference>
<feature type="domain" description="Homeodomain phBC6A51-type" evidence="1">
    <location>
        <begin position="13"/>
        <end position="117"/>
    </location>
</feature>
<evidence type="ECO:0000313" key="3">
    <source>
        <dbReference type="Proteomes" id="UP000769780"/>
    </source>
</evidence>
<protein>
    <recommendedName>
        <fullName evidence="1">Homeodomain phBC6A51-type domain-containing protein</fullName>
    </recommendedName>
</protein>
<proteinExistence type="predicted"/>
<dbReference type="Gene3D" id="1.10.10.60">
    <property type="entry name" value="Homeodomain-like"/>
    <property type="match status" value="1"/>
</dbReference>
<name>A0ABS7K9C3_9BACI</name>
<evidence type="ECO:0000313" key="2">
    <source>
        <dbReference type="EMBL" id="MBY0098675.1"/>
    </source>
</evidence>
<keyword evidence="3" id="KW-1185">Reference proteome</keyword>
<dbReference type="EMBL" id="JACWFH010000026">
    <property type="protein sequence ID" value="MBY0098675.1"/>
    <property type="molecule type" value="Genomic_DNA"/>
</dbReference>
<reference evidence="2 3" key="1">
    <citation type="submission" date="2020-07" db="EMBL/GenBank/DDBJ databases">
        <title>Fungal Genomes of the International Space Station.</title>
        <authorList>
            <person name="Seuylemezian A."/>
            <person name="Singh N.K."/>
            <person name="Wood J."/>
            <person name="Venkateswaran K."/>
        </authorList>
    </citation>
    <scope>NUCLEOTIDE SEQUENCE [LARGE SCALE GENOMIC DNA]</scope>
    <source>
        <strain evidence="2 3">PL-B2</strain>
    </source>
</reference>
<organism evidence="2 3">
    <name type="scientific">Mesobacillus maritimus</name>
    <dbReference type="NCBI Taxonomy" id="1643336"/>
    <lineage>
        <taxon>Bacteria</taxon>
        <taxon>Bacillati</taxon>
        <taxon>Bacillota</taxon>
        <taxon>Bacilli</taxon>
        <taxon>Bacillales</taxon>
        <taxon>Bacillaceae</taxon>
        <taxon>Mesobacillus</taxon>
    </lineage>
</organism>
<accession>A0ABS7K9C3</accession>
<comment type="caution">
    <text evidence="2">The sequence shown here is derived from an EMBL/GenBank/DDBJ whole genome shotgun (WGS) entry which is preliminary data.</text>
</comment>
<sequence>MDIFDGLTELEIQIVQELANKGNRSYADIADKVGLSERQLFRYRQKSHIKKAVRNIAIQELESEIPTMINALKKNIQRGDYRSIELGFKTLGLLVEKSEVKTTIEDARYNEMSEEELDREIAEIDRELKVLQGGAK</sequence>
<dbReference type="InterPro" id="IPR024978">
    <property type="entry name" value="Homeodomain_phBC6A51-type"/>
</dbReference>